<evidence type="ECO:0000313" key="2">
    <source>
        <dbReference type="Proteomes" id="UP000286921"/>
    </source>
</evidence>
<proteinExistence type="predicted"/>
<name>A0A401L207_ASPAW</name>
<dbReference type="EMBL" id="BDHI01000021">
    <property type="protein sequence ID" value="GCB25560.1"/>
    <property type="molecule type" value="Genomic_DNA"/>
</dbReference>
<accession>A0A401L207</accession>
<organism evidence="1 2">
    <name type="scientific">Aspergillus awamori</name>
    <name type="common">Black koji mold</name>
    <dbReference type="NCBI Taxonomy" id="105351"/>
    <lineage>
        <taxon>Eukaryota</taxon>
        <taxon>Fungi</taxon>
        <taxon>Dikarya</taxon>
        <taxon>Ascomycota</taxon>
        <taxon>Pezizomycotina</taxon>
        <taxon>Eurotiomycetes</taxon>
        <taxon>Eurotiomycetidae</taxon>
        <taxon>Eurotiales</taxon>
        <taxon>Aspergillaceae</taxon>
        <taxon>Aspergillus</taxon>
    </lineage>
</organism>
<protein>
    <submittedName>
        <fullName evidence="1">Uncharacterized protein</fullName>
    </submittedName>
</protein>
<gene>
    <name evidence="1" type="ORF">AAWM_08445</name>
</gene>
<reference evidence="1 2" key="1">
    <citation type="submission" date="2016-09" db="EMBL/GenBank/DDBJ databases">
        <title>Aspergillus awamori IFM 58123T.</title>
        <authorList>
            <person name="Kusuya Y."/>
            <person name="Shimizu M."/>
            <person name="Takahashi H."/>
            <person name="Yaguchi T."/>
        </authorList>
    </citation>
    <scope>NUCLEOTIDE SEQUENCE [LARGE SCALE GENOMIC DNA]</scope>
    <source>
        <strain evidence="1 2">IFM 58123</strain>
    </source>
</reference>
<sequence>MLSQRDLGPDGITILRISLAVYQGCYRSEDMELLHNNRLLDEHIERLMEMLELLDDDIVLKLALLTWYFDASSQTPYEELLRFFPRPDEELGALKQHHFMGVIFNQHSLAANWNHLSVICQNTSPQARCIPYQACVAPVMAYASPVWNNHLKDERGLRILDTVQKSALIRVLSAIRTDATTTIGVESYRMPTHLRLKQRAQNAIVSVCTLPRDHPLQDVSAELGGDAITWDFYPGSLSLNQ</sequence>
<keyword evidence="2" id="KW-1185">Reference proteome</keyword>
<comment type="caution">
    <text evidence="1">The sequence shown here is derived from an EMBL/GenBank/DDBJ whole genome shotgun (WGS) entry which is preliminary data.</text>
</comment>
<dbReference type="STRING" id="105351.A0A401L207"/>
<evidence type="ECO:0000313" key="1">
    <source>
        <dbReference type="EMBL" id="GCB25560.1"/>
    </source>
</evidence>
<dbReference type="AlphaFoldDB" id="A0A401L207"/>
<dbReference type="Proteomes" id="UP000286921">
    <property type="component" value="Unassembled WGS sequence"/>
</dbReference>